<gene>
    <name evidence="1" type="ORF">DFP72DRAFT_1050822</name>
</gene>
<evidence type="ECO:0000313" key="2">
    <source>
        <dbReference type="Proteomes" id="UP000521943"/>
    </source>
</evidence>
<dbReference type="Proteomes" id="UP000521943">
    <property type="component" value="Unassembled WGS sequence"/>
</dbReference>
<dbReference type="EMBL" id="JACGCI010000094">
    <property type="protein sequence ID" value="KAF6746270.1"/>
    <property type="molecule type" value="Genomic_DNA"/>
</dbReference>
<evidence type="ECO:0000313" key="1">
    <source>
        <dbReference type="EMBL" id="KAF6746270.1"/>
    </source>
</evidence>
<proteinExistence type="predicted"/>
<comment type="caution">
    <text evidence="1">The sequence shown here is derived from an EMBL/GenBank/DDBJ whole genome shotgun (WGS) entry which is preliminary data.</text>
</comment>
<accession>A0A8H6LXD9</accession>
<organism evidence="1 2">
    <name type="scientific">Ephemerocybe angulata</name>
    <dbReference type="NCBI Taxonomy" id="980116"/>
    <lineage>
        <taxon>Eukaryota</taxon>
        <taxon>Fungi</taxon>
        <taxon>Dikarya</taxon>
        <taxon>Basidiomycota</taxon>
        <taxon>Agaricomycotina</taxon>
        <taxon>Agaricomycetes</taxon>
        <taxon>Agaricomycetidae</taxon>
        <taxon>Agaricales</taxon>
        <taxon>Agaricineae</taxon>
        <taxon>Psathyrellaceae</taxon>
        <taxon>Ephemerocybe</taxon>
    </lineage>
</organism>
<keyword evidence="2" id="KW-1185">Reference proteome</keyword>
<name>A0A8H6LXD9_9AGAR</name>
<sequence>MDNLVNALEHKFDTNWAPVVNALALDGDRSRGSRITAAGTRTVARVAALVRYELFPGKREEFTKRVGEFAFDLLKEVKDGDIDELMIRAFLVAEFCRVGILDASKGVMEEAMGYVMMRGAGALDVCLEICEEMRGRGADEPAYRIPHEEGEFRVCAELWVKAGL</sequence>
<reference evidence="1 2" key="1">
    <citation type="submission" date="2020-07" db="EMBL/GenBank/DDBJ databases">
        <title>Comparative genomics of pyrophilous fungi reveals a link between fire events and developmental genes.</title>
        <authorList>
            <consortium name="DOE Joint Genome Institute"/>
            <person name="Steindorff A.S."/>
            <person name="Carver A."/>
            <person name="Calhoun S."/>
            <person name="Stillman K."/>
            <person name="Liu H."/>
            <person name="Lipzen A."/>
            <person name="Pangilinan J."/>
            <person name="Labutti K."/>
            <person name="Bruns T.D."/>
            <person name="Grigoriev I.V."/>
        </authorList>
    </citation>
    <scope>NUCLEOTIDE SEQUENCE [LARGE SCALE GENOMIC DNA]</scope>
    <source>
        <strain evidence="1 2">CBS 144469</strain>
    </source>
</reference>
<dbReference type="AlphaFoldDB" id="A0A8H6LXD9"/>
<protein>
    <submittedName>
        <fullName evidence="1">Uncharacterized protein</fullName>
    </submittedName>
</protein>